<dbReference type="Pfam" id="PF00460">
    <property type="entry name" value="Flg_bb_rod"/>
    <property type="match status" value="1"/>
</dbReference>
<dbReference type="InterPro" id="IPR010930">
    <property type="entry name" value="Flg_bb/hook_C_dom"/>
</dbReference>
<dbReference type="InterPro" id="IPR053967">
    <property type="entry name" value="LlgE_F_G-like_D1"/>
</dbReference>
<evidence type="ECO:0000256" key="1">
    <source>
        <dbReference type="ARBA" id="ARBA00004117"/>
    </source>
</evidence>
<dbReference type="AlphaFoldDB" id="A0A7H0LI33"/>
<dbReference type="InterPro" id="IPR037925">
    <property type="entry name" value="FlgE/F/G-like"/>
</dbReference>
<evidence type="ECO:0000256" key="4">
    <source>
        <dbReference type="ARBA" id="ARBA00023143"/>
    </source>
</evidence>
<organism evidence="12 13">
    <name type="scientific">Sphingomonas alpina</name>
    <dbReference type="NCBI Taxonomy" id="653931"/>
    <lineage>
        <taxon>Bacteria</taxon>
        <taxon>Pseudomonadati</taxon>
        <taxon>Pseudomonadota</taxon>
        <taxon>Alphaproteobacteria</taxon>
        <taxon>Sphingomonadales</taxon>
        <taxon>Sphingomonadaceae</taxon>
        <taxon>Sphingomonas</taxon>
    </lineage>
</organism>
<keyword evidence="12" id="KW-0969">Cilium</keyword>
<dbReference type="NCBIfam" id="TIGR02488">
    <property type="entry name" value="flgG_G_neg"/>
    <property type="match status" value="1"/>
</dbReference>
<dbReference type="PANTHER" id="PTHR30435">
    <property type="entry name" value="FLAGELLAR PROTEIN"/>
    <property type="match status" value="1"/>
</dbReference>
<evidence type="ECO:0000259" key="9">
    <source>
        <dbReference type="Pfam" id="PF00460"/>
    </source>
</evidence>
<evidence type="ECO:0000256" key="6">
    <source>
        <dbReference type="ARBA" id="ARBA00032912"/>
    </source>
</evidence>
<sequence length="262" mass="27449">MTSAAMHIARTGLDAQDMRMRVISNNLANVNTTGYKRDRAAFETLAYQTVTTPGTASTSETKYAVGLNLGTGVRIQGTARIDTQGAMQTTGNALDMALDGDGYFQVQLPGGTLGYTRAGNFSRSPEGLMVTSEGYQVMPGITIPEGATSITVGTDGTVSATVPGQTEASQIGQIQIATFPNGAGLLAQGDNYLTETAASGAVNLGVAGLDGRGNIRQGMLEASNVNVVEELVDMIETQRAYEVNSKMISATDDMLKYVNQNL</sequence>
<evidence type="ECO:0000313" key="12">
    <source>
        <dbReference type="EMBL" id="QNQ09336.1"/>
    </source>
</evidence>
<comment type="subunit">
    <text evidence="5 8">The basal body constitutes a major portion of the flagellar organelle and consists of four rings (L,P,S, and M) mounted on a central rod. The rod consists of about 26 subunits of FlgG in the distal portion, and FlgB, FlgC and FlgF are thought to build up the proximal portion of the rod with about 6 subunits each.</text>
</comment>
<name>A0A7H0LI33_9SPHN</name>
<dbReference type="EMBL" id="CP061038">
    <property type="protein sequence ID" value="QNQ09336.1"/>
    <property type="molecule type" value="Genomic_DNA"/>
</dbReference>
<protein>
    <recommendedName>
        <fullName evidence="3 7">Flagellar basal-body rod protein FlgG</fullName>
    </recommendedName>
    <alternativeName>
        <fullName evidence="6 8">Distal rod protein</fullName>
    </alternativeName>
</protein>
<dbReference type="NCBIfam" id="TIGR03506">
    <property type="entry name" value="FlgEFG_subfam"/>
    <property type="match status" value="2"/>
</dbReference>
<keyword evidence="4 8" id="KW-0975">Bacterial flagellum</keyword>
<proteinExistence type="inferred from homology"/>
<keyword evidence="13" id="KW-1185">Reference proteome</keyword>
<evidence type="ECO:0000259" key="11">
    <source>
        <dbReference type="Pfam" id="PF22692"/>
    </source>
</evidence>
<feature type="domain" description="Flagellar basal-body/hook protein C-terminal" evidence="10">
    <location>
        <begin position="216"/>
        <end position="260"/>
    </location>
</feature>
<dbReference type="PROSITE" id="PS00588">
    <property type="entry name" value="FLAGELLA_BB_ROD"/>
    <property type="match status" value="1"/>
</dbReference>
<comment type="subcellular location">
    <subcellularLocation>
        <location evidence="1 8">Bacterial flagellum basal body</location>
    </subcellularLocation>
</comment>
<evidence type="ECO:0000256" key="3">
    <source>
        <dbReference type="ARBA" id="ARBA00017948"/>
    </source>
</evidence>
<gene>
    <name evidence="12" type="primary">flgG</name>
    <name evidence="12" type="ORF">H3Z74_22160</name>
</gene>
<comment type="similarity">
    <text evidence="2 8">Belongs to the flagella basal body rod proteins family.</text>
</comment>
<dbReference type="GO" id="GO:0009426">
    <property type="term" value="C:bacterial-type flagellum basal body, distal rod"/>
    <property type="evidence" value="ECO:0007669"/>
    <property type="project" value="UniProtKB-UniRule"/>
</dbReference>
<dbReference type="InterPro" id="IPR012834">
    <property type="entry name" value="FlgG_G_neg"/>
</dbReference>
<evidence type="ECO:0000256" key="2">
    <source>
        <dbReference type="ARBA" id="ARBA00009677"/>
    </source>
</evidence>
<evidence type="ECO:0000256" key="7">
    <source>
        <dbReference type="NCBIfam" id="TIGR02488"/>
    </source>
</evidence>
<dbReference type="SUPFAM" id="SSF117143">
    <property type="entry name" value="Flagellar hook protein flgE"/>
    <property type="match status" value="1"/>
</dbReference>
<accession>A0A7H0LI33</accession>
<dbReference type="Proteomes" id="UP000516148">
    <property type="component" value="Chromosome"/>
</dbReference>
<feature type="domain" description="Flagellar basal body rod protein N-terminal" evidence="9">
    <location>
        <begin position="7"/>
        <end position="36"/>
    </location>
</feature>
<evidence type="ECO:0000259" key="10">
    <source>
        <dbReference type="Pfam" id="PF06429"/>
    </source>
</evidence>
<dbReference type="GO" id="GO:0071978">
    <property type="term" value="P:bacterial-type flagellum-dependent swarming motility"/>
    <property type="evidence" value="ECO:0007669"/>
    <property type="project" value="TreeGrafter"/>
</dbReference>
<dbReference type="PANTHER" id="PTHR30435:SF19">
    <property type="entry name" value="FLAGELLAR BASAL-BODY ROD PROTEIN FLGG"/>
    <property type="match status" value="1"/>
</dbReference>
<dbReference type="Pfam" id="PF06429">
    <property type="entry name" value="Flg_bbr_C"/>
    <property type="match status" value="1"/>
</dbReference>
<dbReference type="InterPro" id="IPR001444">
    <property type="entry name" value="Flag_bb_rod_N"/>
</dbReference>
<dbReference type="Pfam" id="PF22692">
    <property type="entry name" value="LlgE_F_G_D1"/>
    <property type="match status" value="1"/>
</dbReference>
<dbReference type="RefSeq" id="WP_187761651.1">
    <property type="nucleotide sequence ID" value="NZ_CP061038.1"/>
</dbReference>
<dbReference type="KEGG" id="spap:H3Z74_22160"/>
<keyword evidence="12" id="KW-0966">Cell projection</keyword>
<feature type="domain" description="Flagellar hook protein FlgE/F/G-like D1" evidence="11">
    <location>
        <begin position="97"/>
        <end position="160"/>
    </location>
</feature>
<dbReference type="InterPro" id="IPR019776">
    <property type="entry name" value="Flagellar_basal_body_rod_CS"/>
</dbReference>
<keyword evidence="12" id="KW-0282">Flagellum</keyword>
<evidence type="ECO:0000256" key="5">
    <source>
        <dbReference type="ARBA" id="ARBA00025933"/>
    </source>
</evidence>
<evidence type="ECO:0000313" key="13">
    <source>
        <dbReference type="Proteomes" id="UP000516148"/>
    </source>
</evidence>
<reference evidence="12 13" key="1">
    <citation type="submission" date="2020-09" db="EMBL/GenBank/DDBJ databases">
        <title>Sphingomonas sp., a new species isolated from pork steak.</title>
        <authorList>
            <person name="Heidler von Heilborn D."/>
        </authorList>
    </citation>
    <scope>NUCLEOTIDE SEQUENCE [LARGE SCALE GENOMIC DNA]</scope>
    <source>
        <strain evidence="13">S8-3T</strain>
    </source>
</reference>
<evidence type="ECO:0000256" key="8">
    <source>
        <dbReference type="RuleBase" id="RU362116"/>
    </source>
</evidence>
<dbReference type="InterPro" id="IPR020013">
    <property type="entry name" value="Flagellar_FlgE/F/G"/>
</dbReference>